<dbReference type="PANTHER" id="PTHR28094:SF1">
    <property type="entry name" value="MEIOTICALLY UP-REGULATED GENE 113 PROTEIN"/>
    <property type="match status" value="1"/>
</dbReference>
<feature type="domain" description="Bacteriophage T5 Orf172 DNA-binding" evidence="1">
    <location>
        <begin position="58"/>
        <end position="164"/>
    </location>
</feature>
<organism evidence="2 3">
    <name type="scientific">Marasmius crinis-equi</name>
    <dbReference type="NCBI Taxonomy" id="585013"/>
    <lineage>
        <taxon>Eukaryota</taxon>
        <taxon>Fungi</taxon>
        <taxon>Dikarya</taxon>
        <taxon>Basidiomycota</taxon>
        <taxon>Agaricomycotina</taxon>
        <taxon>Agaricomycetes</taxon>
        <taxon>Agaricomycetidae</taxon>
        <taxon>Agaricales</taxon>
        <taxon>Marasmiineae</taxon>
        <taxon>Marasmiaceae</taxon>
        <taxon>Marasmius</taxon>
    </lineage>
</organism>
<dbReference type="Pfam" id="PF10544">
    <property type="entry name" value="T5orf172"/>
    <property type="match status" value="1"/>
</dbReference>
<feature type="non-terminal residue" evidence="2">
    <location>
        <position position="1"/>
    </location>
</feature>
<sequence length="176" mass="19815">TSSNRFFSGTHLDLKIYGLRAELIAAKTSSYRSDLPPDVVAALLAEGVSSIDGPGWVYAYVIVGGSTVPNTLLVKVGASNDWERRMSEWEAQCFGEEQVWLVKIPAFYRFLTERVTHAILEHEAVSRPIKKCQYCGRFHQERFVMRIQGPFGSNVEEAVIEAIERAIKIVAEFFDL</sequence>
<keyword evidence="3" id="KW-1185">Reference proteome</keyword>
<dbReference type="EMBL" id="JBAHYK010000946">
    <property type="protein sequence ID" value="KAL0570377.1"/>
    <property type="molecule type" value="Genomic_DNA"/>
</dbReference>
<proteinExistence type="predicted"/>
<evidence type="ECO:0000313" key="2">
    <source>
        <dbReference type="EMBL" id="KAL0570377.1"/>
    </source>
</evidence>
<comment type="caution">
    <text evidence="2">The sequence shown here is derived from an EMBL/GenBank/DDBJ whole genome shotgun (WGS) entry which is preliminary data.</text>
</comment>
<dbReference type="InterPro" id="IPR018306">
    <property type="entry name" value="Phage_T5_Orf172_DNA-bd"/>
</dbReference>
<protein>
    <recommendedName>
        <fullName evidence="1">Bacteriophage T5 Orf172 DNA-binding domain-containing protein</fullName>
    </recommendedName>
</protein>
<dbReference type="Proteomes" id="UP001465976">
    <property type="component" value="Unassembled WGS sequence"/>
</dbReference>
<reference evidence="2 3" key="1">
    <citation type="submission" date="2024-02" db="EMBL/GenBank/DDBJ databases">
        <title>A draft genome for the cacao thread blight pathogen Marasmius crinis-equi.</title>
        <authorList>
            <person name="Cohen S.P."/>
            <person name="Baruah I.K."/>
            <person name="Amoako-Attah I."/>
            <person name="Bukari Y."/>
            <person name="Meinhardt L.W."/>
            <person name="Bailey B.A."/>
        </authorList>
    </citation>
    <scope>NUCLEOTIDE SEQUENCE [LARGE SCALE GENOMIC DNA]</scope>
    <source>
        <strain evidence="2 3">GH-76</strain>
    </source>
</reference>
<accession>A0ABR3F583</accession>
<gene>
    <name evidence="2" type="ORF">V5O48_011581</name>
</gene>
<dbReference type="PANTHER" id="PTHR28094">
    <property type="entry name" value="MEIOTICALLY UP-REGULATED GENE 113 PROTEIN"/>
    <property type="match status" value="1"/>
</dbReference>
<dbReference type="InterPro" id="IPR053006">
    <property type="entry name" value="Meiosis_regulatory"/>
</dbReference>
<name>A0ABR3F583_9AGAR</name>
<evidence type="ECO:0000259" key="1">
    <source>
        <dbReference type="Pfam" id="PF10544"/>
    </source>
</evidence>
<evidence type="ECO:0000313" key="3">
    <source>
        <dbReference type="Proteomes" id="UP001465976"/>
    </source>
</evidence>